<name>A0A7R9YWT7_9CHLO</name>
<evidence type="ECO:0000256" key="1">
    <source>
        <dbReference type="ARBA" id="ARBA00022574"/>
    </source>
</evidence>
<dbReference type="InterPro" id="IPR051510">
    <property type="entry name" value="SKI8"/>
</dbReference>
<evidence type="ECO:0000256" key="3">
    <source>
        <dbReference type="PROSITE-ProRule" id="PRU00221"/>
    </source>
</evidence>
<gene>
    <name evidence="4" type="ORF">CEUR00632_LOCUS10220</name>
</gene>
<dbReference type="PROSITE" id="PS50294">
    <property type="entry name" value="WD_REPEATS_REGION"/>
    <property type="match status" value="1"/>
</dbReference>
<feature type="repeat" description="WD" evidence="3">
    <location>
        <begin position="10"/>
        <end position="42"/>
    </location>
</feature>
<dbReference type="PRINTS" id="PR00320">
    <property type="entry name" value="GPROTEINBRPT"/>
</dbReference>
<sequence>MRLVEPCRVDGAHAFGATSVSWVPGTTRMVTASLDETVKEWEDVPDEGPRLLHEYHGHGMGVVSVAVDATGEYVASSSLDSVVRVWSLSDHSTVAMIQADASETWHLAFAPLPAGPGDGGQVLAVAGGTRGGVVVWRVRRDESAEFVAELPLPPPASVDRSAAGAAAAAAAASGGDAAAATGSPHRFALSIAYAPDGSRVACGASDGTVAVWDCTTLQPLCVCEGHTKPVRSLSFMPDCSTLLTASDDMHVNMHDVDDGGAVLESFSGHNGCVLSVAAHPSGIAFARCGQTILWRGGGMPGANVAVEA</sequence>
<dbReference type="PROSITE" id="PS50082">
    <property type="entry name" value="WD_REPEATS_2"/>
    <property type="match status" value="4"/>
</dbReference>
<dbReference type="PANTHER" id="PTHR44090">
    <property type="entry name" value="WD REPEAT-CONTAINING PROTEIN 61"/>
    <property type="match status" value="1"/>
</dbReference>
<dbReference type="SMART" id="SM00320">
    <property type="entry name" value="WD40"/>
    <property type="match status" value="6"/>
</dbReference>
<reference evidence="4" key="1">
    <citation type="submission" date="2021-01" db="EMBL/GenBank/DDBJ databases">
        <authorList>
            <person name="Corre E."/>
            <person name="Pelletier E."/>
            <person name="Niang G."/>
            <person name="Scheremetjew M."/>
            <person name="Finn R."/>
            <person name="Kale V."/>
            <person name="Holt S."/>
            <person name="Cochrane G."/>
            <person name="Meng A."/>
            <person name="Brown T."/>
            <person name="Cohen L."/>
        </authorList>
    </citation>
    <scope>NUCLEOTIDE SEQUENCE</scope>
    <source>
        <strain evidence="4">CCMP219</strain>
    </source>
</reference>
<dbReference type="SUPFAM" id="SSF50978">
    <property type="entry name" value="WD40 repeat-like"/>
    <property type="match status" value="1"/>
</dbReference>
<dbReference type="Pfam" id="PF00400">
    <property type="entry name" value="WD40"/>
    <property type="match status" value="4"/>
</dbReference>
<dbReference type="InterPro" id="IPR020472">
    <property type="entry name" value="WD40_PAC1"/>
</dbReference>
<accession>A0A7R9YWT7</accession>
<evidence type="ECO:0008006" key="5">
    <source>
        <dbReference type="Google" id="ProtNLM"/>
    </source>
</evidence>
<dbReference type="AlphaFoldDB" id="A0A7R9YWT7"/>
<dbReference type="InterPro" id="IPR036322">
    <property type="entry name" value="WD40_repeat_dom_sf"/>
</dbReference>
<feature type="repeat" description="WD" evidence="3">
    <location>
        <begin position="190"/>
        <end position="213"/>
    </location>
</feature>
<feature type="repeat" description="WD" evidence="3">
    <location>
        <begin position="55"/>
        <end position="96"/>
    </location>
</feature>
<dbReference type="InterPro" id="IPR015943">
    <property type="entry name" value="WD40/YVTN_repeat-like_dom_sf"/>
</dbReference>
<organism evidence="4">
    <name type="scientific">Chlamydomonas euryale</name>
    <dbReference type="NCBI Taxonomy" id="1486919"/>
    <lineage>
        <taxon>Eukaryota</taxon>
        <taxon>Viridiplantae</taxon>
        <taxon>Chlorophyta</taxon>
        <taxon>core chlorophytes</taxon>
        <taxon>Chlorophyceae</taxon>
        <taxon>CS clade</taxon>
        <taxon>Chlamydomonadales</taxon>
        <taxon>Chlamydomonadaceae</taxon>
        <taxon>Chlamydomonas</taxon>
    </lineage>
</organism>
<dbReference type="GO" id="GO:0016593">
    <property type="term" value="C:Cdc73/Paf1 complex"/>
    <property type="evidence" value="ECO:0007669"/>
    <property type="project" value="TreeGrafter"/>
</dbReference>
<feature type="repeat" description="WD" evidence="3">
    <location>
        <begin position="223"/>
        <end position="264"/>
    </location>
</feature>
<proteinExistence type="predicted"/>
<dbReference type="InterPro" id="IPR001680">
    <property type="entry name" value="WD40_rpt"/>
</dbReference>
<keyword evidence="1 3" id="KW-0853">WD repeat</keyword>
<dbReference type="PANTHER" id="PTHR44090:SF1">
    <property type="entry name" value="SUPERKILLER COMPLEX PROTEIN 8"/>
    <property type="match status" value="1"/>
</dbReference>
<dbReference type="EMBL" id="HBEC01022235">
    <property type="protein sequence ID" value="CAD8290181.1"/>
    <property type="molecule type" value="Transcribed_RNA"/>
</dbReference>
<evidence type="ECO:0000313" key="4">
    <source>
        <dbReference type="EMBL" id="CAD8290181.1"/>
    </source>
</evidence>
<keyword evidence="2" id="KW-0677">Repeat</keyword>
<evidence type="ECO:0000256" key="2">
    <source>
        <dbReference type="ARBA" id="ARBA00022737"/>
    </source>
</evidence>
<protein>
    <recommendedName>
        <fullName evidence="5">Anaphase-promoting complex subunit 4 WD40 domain-containing protein</fullName>
    </recommendedName>
</protein>
<dbReference type="Gene3D" id="2.130.10.10">
    <property type="entry name" value="YVTN repeat-like/Quinoprotein amine dehydrogenase"/>
    <property type="match status" value="2"/>
</dbReference>